<keyword evidence="2" id="KW-0663">Pyridoxal phosphate</keyword>
<proteinExistence type="inferred from homology"/>
<dbReference type="InterPro" id="IPR000524">
    <property type="entry name" value="Tscrpt_reg_HTH_GntR"/>
</dbReference>
<dbReference type="InterPro" id="IPR051446">
    <property type="entry name" value="HTH_trans_reg/aminotransferase"/>
</dbReference>
<protein>
    <submittedName>
        <fullName evidence="7">GntR family transcriptional regulator</fullName>
    </submittedName>
</protein>
<dbReference type="Proteomes" id="UP000610203">
    <property type="component" value="Unassembled WGS sequence"/>
</dbReference>
<comment type="similarity">
    <text evidence="1">In the C-terminal section; belongs to the class-I pyridoxal-phosphate-dependent aminotransferase family.</text>
</comment>
<dbReference type="InterPro" id="IPR015424">
    <property type="entry name" value="PyrdxlP-dep_Trfase"/>
</dbReference>
<accession>A0ABQ3GPQ9</accession>
<evidence type="ECO:0000256" key="4">
    <source>
        <dbReference type="ARBA" id="ARBA00023125"/>
    </source>
</evidence>
<keyword evidence="5" id="KW-0804">Transcription</keyword>
<dbReference type="InterPro" id="IPR015422">
    <property type="entry name" value="PyrdxlP-dep_Trfase_small"/>
</dbReference>
<dbReference type="SUPFAM" id="SSF46785">
    <property type="entry name" value="Winged helix' DNA-binding domain"/>
    <property type="match status" value="1"/>
</dbReference>
<dbReference type="Gene3D" id="3.40.640.10">
    <property type="entry name" value="Type I PLP-dependent aspartate aminotransferase-like (Major domain)"/>
    <property type="match status" value="1"/>
</dbReference>
<dbReference type="SUPFAM" id="SSF53383">
    <property type="entry name" value="PLP-dependent transferases"/>
    <property type="match status" value="1"/>
</dbReference>
<evidence type="ECO:0000256" key="1">
    <source>
        <dbReference type="ARBA" id="ARBA00005384"/>
    </source>
</evidence>
<keyword evidence="3" id="KW-0805">Transcription regulation</keyword>
<dbReference type="EMBL" id="BMZR01000001">
    <property type="protein sequence ID" value="GHD27401.1"/>
    <property type="molecule type" value="Genomic_DNA"/>
</dbReference>
<reference evidence="8" key="1">
    <citation type="journal article" date="2019" name="Int. J. Syst. Evol. Microbiol.">
        <title>The Global Catalogue of Microorganisms (GCM) 10K type strain sequencing project: providing services to taxonomists for standard genome sequencing and annotation.</title>
        <authorList>
            <consortium name="The Broad Institute Genomics Platform"/>
            <consortium name="The Broad Institute Genome Sequencing Center for Infectious Disease"/>
            <person name="Wu L."/>
            <person name="Ma J."/>
        </authorList>
    </citation>
    <scope>NUCLEOTIDE SEQUENCE [LARGE SCALE GENOMIC DNA]</scope>
    <source>
        <strain evidence="8">KCTC 42280</strain>
    </source>
</reference>
<comment type="caution">
    <text evidence="7">The sequence shown here is derived from an EMBL/GenBank/DDBJ whole genome shotgun (WGS) entry which is preliminary data.</text>
</comment>
<gene>
    <name evidence="7" type="ORF">GCM10016272_05540</name>
</gene>
<name>A0ABQ3GPQ9_9GAMM</name>
<dbReference type="InterPro" id="IPR015421">
    <property type="entry name" value="PyrdxlP-dep_Trfase_major"/>
</dbReference>
<evidence type="ECO:0000256" key="2">
    <source>
        <dbReference type="ARBA" id="ARBA00022898"/>
    </source>
</evidence>
<dbReference type="RefSeq" id="WP_189581365.1">
    <property type="nucleotide sequence ID" value="NZ_BMZR01000001.1"/>
</dbReference>
<dbReference type="Pfam" id="PF00155">
    <property type="entry name" value="Aminotran_1_2"/>
    <property type="match status" value="1"/>
</dbReference>
<dbReference type="InterPro" id="IPR036390">
    <property type="entry name" value="WH_DNA-bd_sf"/>
</dbReference>
<evidence type="ECO:0000256" key="5">
    <source>
        <dbReference type="ARBA" id="ARBA00023163"/>
    </source>
</evidence>
<dbReference type="PROSITE" id="PS50949">
    <property type="entry name" value="HTH_GNTR"/>
    <property type="match status" value="1"/>
</dbReference>
<dbReference type="InterPro" id="IPR036388">
    <property type="entry name" value="WH-like_DNA-bd_sf"/>
</dbReference>
<keyword evidence="4" id="KW-0238">DNA-binding</keyword>
<dbReference type="InterPro" id="IPR004839">
    <property type="entry name" value="Aminotransferase_I/II_large"/>
</dbReference>
<evidence type="ECO:0000313" key="8">
    <source>
        <dbReference type="Proteomes" id="UP000610203"/>
    </source>
</evidence>
<organism evidence="7 8">
    <name type="scientific">Psychrobacter glaciei</name>
    <dbReference type="NCBI Taxonomy" id="619771"/>
    <lineage>
        <taxon>Bacteria</taxon>
        <taxon>Pseudomonadati</taxon>
        <taxon>Pseudomonadota</taxon>
        <taxon>Gammaproteobacteria</taxon>
        <taxon>Moraxellales</taxon>
        <taxon>Moraxellaceae</taxon>
        <taxon>Psychrobacter</taxon>
    </lineage>
</organism>
<keyword evidence="8" id="KW-1185">Reference proteome</keyword>
<dbReference type="SMART" id="SM00345">
    <property type="entry name" value="HTH_GNTR"/>
    <property type="match status" value="1"/>
</dbReference>
<sequence>MKIGSTRIEVVIADVKAKIATVIYLPGTRLPSVRAAAKNHSFSPSTVVEAYERLQADGVIYSRPGAGFYVAESTLPLSLADIAPKLDRAVDPLWVSRQSLETSDNALKPGCGWLPPDWLYEEGMRRGLRSVAKGSASVMSEYATPLGLLELRQLLTRRMVGLGINAEPSQVMLTESGTQAIDLICRFLLTPGDTVVVDDPCYFNFHALLKAHRVKVVGVPYTSTGPDVDVFAAVLDEHKPRLYITNAAIHNPTGATLSPATAYKVLQLAQSAGLYIIEDDIFADFEITPATRLAALDGLSQVFYIGSFSKTLSASLRCGYIAAPTAWVESLLDLKIATGFGGGQLAAAVVLSALTDSGYRKHMNAMHLRLAKARSQTLPRLAKLGIVPCLLPQAGMFLWCQLPDGNNAAELANACLAKGVLLAPGNVFSQAQNAEHFMRFNVAQASDARIYEVLAESLD</sequence>
<dbReference type="CDD" id="cd07377">
    <property type="entry name" value="WHTH_GntR"/>
    <property type="match status" value="1"/>
</dbReference>
<evidence type="ECO:0000256" key="3">
    <source>
        <dbReference type="ARBA" id="ARBA00023015"/>
    </source>
</evidence>
<dbReference type="CDD" id="cd00609">
    <property type="entry name" value="AAT_like"/>
    <property type="match status" value="1"/>
</dbReference>
<feature type="domain" description="HTH gntR-type" evidence="6">
    <location>
        <begin position="5"/>
        <end position="73"/>
    </location>
</feature>
<dbReference type="PANTHER" id="PTHR46577:SF2">
    <property type="entry name" value="TRANSCRIPTIONAL REGULATORY PROTEIN"/>
    <property type="match status" value="1"/>
</dbReference>
<dbReference type="Pfam" id="PF00392">
    <property type="entry name" value="GntR"/>
    <property type="match status" value="1"/>
</dbReference>
<evidence type="ECO:0000259" key="6">
    <source>
        <dbReference type="PROSITE" id="PS50949"/>
    </source>
</evidence>
<dbReference type="Gene3D" id="1.10.10.10">
    <property type="entry name" value="Winged helix-like DNA-binding domain superfamily/Winged helix DNA-binding domain"/>
    <property type="match status" value="1"/>
</dbReference>
<dbReference type="Gene3D" id="3.90.1150.10">
    <property type="entry name" value="Aspartate Aminotransferase, domain 1"/>
    <property type="match status" value="1"/>
</dbReference>
<evidence type="ECO:0000313" key="7">
    <source>
        <dbReference type="EMBL" id="GHD27401.1"/>
    </source>
</evidence>
<dbReference type="PANTHER" id="PTHR46577">
    <property type="entry name" value="HTH-TYPE TRANSCRIPTIONAL REGULATORY PROTEIN GABR"/>
    <property type="match status" value="1"/>
</dbReference>